<dbReference type="Proteomes" id="UP001066276">
    <property type="component" value="Chromosome 2_1"/>
</dbReference>
<dbReference type="EMBL" id="JANPWB010000003">
    <property type="protein sequence ID" value="KAJ1198092.1"/>
    <property type="molecule type" value="Genomic_DNA"/>
</dbReference>
<dbReference type="AlphaFoldDB" id="A0AAV7VD68"/>
<proteinExistence type="predicted"/>
<evidence type="ECO:0000313" key="1">
    <source>
        <dbReference type="EMBL" id="KAJ1198092.1"/>
    </source>
</evidence>
<sequence>MNKPKQRLPESKCSLVETAVTVPRCHICLSHRSVITRLLKLSLSPGARLCYWNVLRNQLASRLEYKLKVNWPVLITHLKRMSEKPDDFVALILGDVESSGNPALEVWLCGEKSVIALPGNHQ</sequence>
<gene>
    <name evidence="1" type="ORF">NDU88_001936</name>
</gene>
<comment type="caution">
    <text evidence="1">The sequence shown here is derived from an EMBL/GenBank/DDBJ whole genome shotgun (WGS) entry which is preliminary data.</text>
</comment>
<evidence type="ECO:0000313" key="2">
    <source>
        <dbReference type="Proteomes" id="UP001066276"/>
    </source>
</evidence>
<organism evidence="1 2">
    <name type="scientific">Pleurodeles waltl</name>
    <name type="common">Iberian ribbed newt</name>
    <dbReference type="NCBI Taxonomy" id="8319"/>
    <lineage>
        <taxon>Eukaryota</taxon>
        <taxon>Metazoa</taxon>
        <taxon>Chordata</taxon>
        <taxon>Craniata</taxon>
        <taxon>Vertebrata</taxon>
        <taxon>Euteleostomi</taxon>
        <taxon>Amphibia</taxon>
        <taxon>Batrachia</taxon>
        <taxon>Caudata</taxon>
        <taxon>Salamandroidea</taxon>
        <taxon>Salamandridae</taxon>
        <taxon>Pleurodelinae</taxon>
        <taxon>Pleurodeles</taxon>
    </lineage>
</organism>
<keyword evidence="2" id="KW-1185">Reference proteome</keyword>
<reference evidence="1" key="1">
    <citation type="journal article" date="2022" name="bioRxiv">
        <title>Sequencing and chromosome-scale assembly of the giantPleurodeles waltlgenome.</title>
        <authorList>
            <person name="Brown T."/>
            <person name="Elewa A."/>
            <person name="Iarovenko S."/>
            <person name="Subramanian E."/>
            <person name="Araus A.J."/>
            <person name="Petzold A."/>
            <person name="Susuki M."/>
            <person name="Suzuki K.-i.T."/>
            <person name="Hayashi T."/>
            <person name="Toyoda A."/>
            <person name="Oliveira C."/>
            <person name="Osipova E."/>
            <person name="Leigh N.D."/>
            <person name="Simon A."/>
            <person name="Yun M.H."/>
        </authorList>
    </citation>
    <scope>NUCLEOTIDE SEQUENCE</scope>
    <source>
        <strain evidence="1">20211129_DDA</strain>
        <tissue evidence="1">Liver</tissue>
    </source>
</reference>
<accession>A0AAV7VD68</accession>
<protein>
    <submittedName>
        <fullName evidence="1">Uncharacterized protein</fullName>
    </submittedName>
</protein>
<name>A0AAV7VD68_PLEWA</name>